<proteinExistence type="predicted"/>
<dbReference type="RefSeq" id="WP_281756523.1">
    <property type="nucleotide sequence ID" value="NZ_BRVP01000038.1"/>
</dbReference>
<evidence type="ECO:0000313" key="1">
    <source>
        <dbReference type="EMBL" id="GLB54141.1"/>
    </source>
</evidence>
<reference evidence="1" key="1">
    <citation type="submission" date="2022-07" db="EMBL/GenBank/DDBJ databases">
        <title>Taxonomy of Novel Oxalotrophic and Methylotrophic Bacteria.</title>
        <authorList>
            <person name="Sahin N."/>
            <person name="Tani A."/>
        </authorList>
    </citation>
    <scope>NUCLEOTIDE SEQUENCE</scope>
    <source>
        <strain evidence="1">AM327</strain>
    </source>
</reference>
<gene>
    <name evidence="1" type="ORF">NBRC110019_31820</name>
</gene>
<protein>
    <submittedName>
        <fullName evidence="1">Uncharacterized protein</fullName>
    </submittedName>
</protein>
<dbReference type="EMBL" id="BRVP01000038">
    <property type="protein sequence ID" value="GLB54141.1"/>
    <property type="molecule type" value="Genomic_DNA"/>
</dbReference>
<evidence type="ECO:0000313" key="2">
    <source>
        <dbReference type="Proteomes" id="UP001143545"/>
    </source>
</evidence>
<name>A0A9W6EWC9_9FLAO</name>
<keyword evidence="2" id="KW-1185">Reference proteome</keyword>
<sequence length="99" mass="11380">MILLQYSNVILRDFDDTYQENESDSIIVYNKTQDGLISPNSTQYLMAKCNEKIILHQTNGSETALATNQNYDSLKQTFETEEIQKRLAKSKLLRGKSTK</sequence>
<accession>A0A9W6EWC9</accession>
<dbReference type="AlphaFoldDB" id="A0A9W6EWC9"/>
<comment type="caution">
    <text evidence="1">The sequence shown here is derived from an EMBL/GenBank/DDBJ whole genome shotgun (WGS) entry which is preliminary data.</text>
</comment>
<dbReference type="Proteomes" id="UP001143545">
    <property type="component" value="Unassembled WGS sequence"/>
</dbReference>
<organism evidence="1 2">
    <name type="scientific">Neptunitalea chrysea</name>
    <dbReference type="NCBI Taxonomy" id="1647581"/>
    <lineage>
        <taxon>Bacteria</taxon>
        <taxon>Pseudomonadati</taxon>
        <taxon>Bacteroidota</taxon>
        <taxon>Flavobacteriia</taxon>
        <taxon>Flavobacteriales</taxon>
        <taxon>Flavobacteriaceae</taxon>
        <taxon>Neptunitalea</taxon>
    </lineage>
</organism>